<dbReference type="NCBIfam" id="NF000994">
    <property type="entry name" value="PRK00104.1-3"/>
    <property type="match status" value="1"/>
</dbReference>
<evidence type="ECO:0000256" key="2">
    <source>
        <dbReference type="ARBA" id="ARBA00044777"/>
    </source>
</evidence>
<evidence type="ECO:0000256" key="3">
    <source>
        <dbReference type="HAMAP-Rule" id="MF_01805"/>
    </source>
</evidence>
<dbReference type="InterPro" id="IPR023093">
    <property type="entry name" value="ScpA-like_C"/>
</dbReference>
<dbReference type="Gene3D" id="6.10.250.2410">
    <property type="match status" value="1"/>
</dbReference>
<dbReference type="PANTHER" id="PTHR33969:SF2">
    <property type="entry name" value="SEGREGATION AND CONDENSATION PROTEIN A"/>
    <property type="match status" value="1"/>
</dbReference>
<evidence type="ECO:0000313" key="5">
    <source>
        <dbReference type="Proteomes" id="UP001623592"/>
    </source>
</evidence>
<dbReference type="EMBL" id="JBJIAA010000011">
    <property type="protein sequence ID" value="MFL0251546.1"/>
    <property type="molecule type" value="Genomic_DNA"/>
</dbReference>
<dbReference type="Pfam" id="PF02616">
    <property type="entry name" value="SMC_ScpA"/>
    <property type="match status" value="1"/>
</dbReference>
<comment type="subunit">
    <text evidence="3">Component of a cohesin-like complex composed of ScpA, ScpB and the Smc homodimer, in which ScpA and ScpB bind to the head domain of Smc. The presence of the three proteins is required for the association of the complex with DNA.</text>
</comment>
<accession>A0ABW8THA0</accession>
<reference evidence="4 5" key="1">
    <citation type="submission" date="2024-11" db="EMBL/GenBank/DDBJ databases">
        <authorList>
            <person name="Heng Y.C."/>
            <person name="Lim A.C.H."/>
            <person name="Lee J.K.Y."/>
            <person name="Kittelmann S."/>
        </authorList>
    </citation>
    <scope>NUCLEOTIDE SEQUENCE [LARGE SCALE GENOMIC DNA]</scope>
    <source>
        <strain evidence="4 5">WILCCON 0114</strain>
    </source>
</reference>
<proteinExistence type="inferred from homology"/>
<keyword evidence="3" id="KW-0963">Cytoplasm</keyword>
<keyword evidence="3" id="KW-0132">Cell division</keyword>
<comment type="subcellular location">
    <subcellularLocation>
        <location evidence="3">Cytoplasm</location>
    </subcellularLocation>
    <text evidence="3">Associated with two foci at the outer edges of the nucleoid region in young cells, and at four foci within both cell halves in older cells.</text>
</comment>
<dbReference type="Gene3D" id="1.10.10.580">
    <property type="entry name" value="Structural maintenance of chromosome 1. Chain E"/>
    <property type="match status" value="1"/>
</dbReference>
<name>A0ABW8THA0_9CLOT</name>
<evidence type="ECO:0000256" key="1">
    <source>
        <dbReference type="ARBA" id="ARBA00022829"/>
    </source>
</evidence>
<comment type="function">
    <text evidence="3">Participates in chromosomal partition during cell division. May act via the formation of a condensin-like complex containing Smc and ScpB that pull DNA away from mid-cell into both cell halves.</text>
</comment>
<dbReference type="Proteomes" id="UP001623592">
    <property type="component" value="Unassembled WGS sequence"/>
</dbReference>
<comment type="similarity">
    <text evidence="3">Belongs to the ScpA family.</text>
</comment>
<dbReference type="InterPro" id="IPR003768">
    <property type="entry name" value="ScpA"/>
</dbReference>
<keyword evidence="5" id="KW-1185">Reference proteome</keyword>
<organism evidence="4 5">
    <name type="scientific">Clostridium neuense</name>
    <dbReference type="NCBI Taxonomy" id="1728934"/>
    <lineage>
        <taxon>Bacteria</taxon>
        <taxon>Bacillati</taxon>
        <taxon>Bacillota</taxon>
        <taxon>Clostridia</taxon>
        <taxon>Eubacteriales</taxon>
        <taxon>Clostridiaceae</taxon>
        <taxon>Clostridium</taxon>
    </lineage>
</organism>
<protein>
    <recommendedName>
        <fullName evidence="2 3">Segregation and condensation protein A</fullName>
    </recommendedName>
</protein>
<evidence type="ECO:0000313" key="4">
    <source>
        <dbReference type="EMBL" id="MFL0251546.1"/>
    </source>
</evidence>
<dbReference type="HAMAP" id="MF_01805">
    <property type="entry name" value="ScpA"/>
    <property type="match status" value="1"/>
</dbReference>
<comment type="caution">
    <text evidence="4">The sequence shown here is derived from an EMBL/GenBank/DDBJ whole genome shotgun (WGS) entry which is preliminary data.</text>
</comment>
<dbReference type="PANTHER" id="PTHR33969">
    <property type="entry name" value="SEGREGATION AND CONDENSATION PROTEIN A"/>
    <property type="match status" value="1"/>
</dbReference>
<dbReference type="RefSeq" id="WP_406788200.1">
    <property type="nucleotide sequence ID" value="NZ_JBJIAA010000011.1"/>
</dbReference>
<sequence>MTLNININNFQGPFDLLLHLIKKNEMDIYDIKIHEITNQYMEYLNEMKEIDLEVTSEFIVIAATLIEIKSKFLLPKSKDEEEEEKDPREELVSKLLEYKKFKSVASYLRQKQEESGIVFSKKPEIIEDKEDNNRDILKGITMLQLYNLFCKLMNDYDNKLNHNNVYLSEISVDEYKVEDKMEDLLNGVKHKKILHFSEIIKGCHNKLEMVVTFMALLELVKLRSIKIHQESNFKDIFMERIEGYEEN</sequence>
<gene>
    <name evidence="3" type="primary">scpA</name>
    <name evidence="4" type="ORF">ACJDT4_14080</name>
</gene>
<keyword evidence="1 3" id="KW-0159">Chromosome partition</keyword>
<keyword evidence="3" id="KW-0131">Cell cycle</keyword>